<dbReference type="InParanoid" id="F4RE64"/>
<organism evidence="2">
    <name type="scientific">Melampsora larici-populina (strain 98AG31 / pathotype 3-4-7)</name>
    <name type="common">Poplar leaf rust fungus</name>
    <dbReference type="NCBI Taxonomy" id="747676"/>
    <lineage>
        <taxon>Eukaryota</taxon>
        <taxon>Fungi</taxon>
        <taxon>Dikarya</taxon>
        <taxon>Basidiomycota</taxon>
        <taxon>Pucciniomycotina</taxon>
        <taxon>Pucciniomycetes</taxon>
        <taxon>Pucciniales</taxon>
        <taxon>Melampsoraceae</taxon>
        <taxon>Melampsora</taxon>
    </lineage>
</organism>
<dbReference type="GeneID" id="18922206"/>
<gene>
    <name evidence="1" type="ORF">MELLADRAFT_104274</name>
</gene>
<name>F4RE64_MELLP</name>
<keyword evidence="2" id="KW-1185">Reference proteome</keyword>
<dbReference type="AlphaFoldDB" id="F4RE64"/>
<accession>F4RE64</accession>
<dbReference type="EMBL" id="GL883098">
    <property type="protein sequence ID" value="EGG09037.1"/>
    <property type="molecule type" value="Genomic_DNA"/>
</dbReference>
<dbReference type="Proteomes" id="UP000001072">
    <property type="component" value="Unassembled WGS sequence"/>
</dbReference>
<proteinExistence type="predicted"/>
<dbReference type="RefSeq" id="XP_007407397.1">
    <property type="nucleotide sequence ID" value="XM_007407335.1"/>
</dbReference>
<dbReference type="HOGENOM" id="CLU_1886208_0_0_1"/>
<evidence type="ECO:0000313" key="2">
    <source>
        <dbReference type="Proteomes" id="UP000001072"/>
    </source>
</evidence>
<dbReference type="OrthoDB" id="10571880at2759"/>
<sequence length="135" mass="15489">MPLFSMTMLKTLSKRSGLHWRKDDIELGIITPEEAAEKILKRKQGGEENAGFRRMAHVMATAESLHEVIVQMDLDLDNLEAGGDPQELYPLVPLDEEDEEDIDEEDILLDNFFYFEGEDIDVEEGENQVSDQEFE</sequence>
<evidence type="ECO:0000313" key="1">
    <source>
        <dbReference type="EMBL" id="EGG09037.1"/>
    </source>
</evidence>
<dbReference type="KEGG" id="mlr:MELLADRAFT_104274"/>
<reference evidence="2" key="1">
    <citation type="journal article" date="2011" name="Proc. Natl. Acad. Sci. U.S.A.">
        <title>Obligate biotrophy features unraveled by the genomic analysis of rust fungi.</title>
        <authorList>
            <person name="Duplessis S."/>
            <person name="Cuomo C.A."/>
            <person name="Lin Y.-C."/>
            <person name="Aerts A."/>
            <person name="Tisserant E."/>
            <person name="Veneault-Fourrey C."/>
            <person name="Joly D.L."/>
            <person name="Hacquard S."/>
            <person name="Amselem J."/>
            <person name="Cantarel B.L."/>
            <person name="Chiu R."/>
            <person name="Coutinho P.M."/>
            <person name="Feau N."/>
            <person name="Field M."/>
            <person name="Frey P."/>
            <person name="Gelhaye E."/>
            <person name="Goldberg J."/>
            <person name="Grabherr M.G."/>
            <person name="Kodira C.D."/>
            <person name="Kohler A."/>
            <person name="Kuees U."/>
            <person name="Lindquist E.A."/>
            <person name="Lucas S.M."/>
            <person name="Mago R."/>
            <person name="Mauceli E."/>
            <person name="Morin E."/>
            <person name="Murat C."/>
            <person name="Pangilinan J.L."/>
            <person name="Park R."/>
            <person name="Pearson M."/>
            <person name="Quesneville H."/>
            <person name="Rouhier N."/>
            <person name="Sakthikumar S."/>
            <person name="Salamov A.A."/>
            <person name="Schmutz J."/>
            <person name="Selles B."/>
            <person name="Shapiro H."/>
            <person name="Tanguay P."/>
            <person name="Tuskan G.A."/>
            <person name="Henrissat B."/>
            <person name="Van de Peer Y."/>
            <person name="Rouze P."/>
            <person name="Ellis J.G."/>
            <person name="Dodds P.N."/>
            <person name="Schein J.E."/>
            <person name="Zhong S."/>
            <person name="Hamelin R.C."/>
            <person name="Grigoriev I.V."/>
            <person name="Szabo L.J."/>
            <person name="Martin F."/>
        </authorList>
    </citation>
    <scope>NUCLEOTIDE SEQUENCE [LARGE SCALE GENOMIC DNA]</scope>
    <source>
        <strain evidence="2">98AG31 / pathotype 3-4-7</strain>
    </source>
</reference>
<dbReference type="VEuPathDB" id="FungiDB:MELLADRAFT_104274"/>
<protein>
    <submittedName>
        <fullName evidence="1">Uncharacterized protein</fullName>
    </submittedName>
</protein>